<dbReference type="Proteomes" id="UP000199005">
    <property type="component" value="Unassembled WGS sequence"/>
</dbReference>
<gene>
    <name evidence="2" type="ORF">SAMN04244579_02465</name>
</gene>
<proteinExistence type="predicted"/>
<keyword evidence="1" id="KW-1133">Transmembrane helix</keyword>
<dbReference type="RefSeq" id="WP_175559770.1">
    <property type="nucleotide sequence ID" value="NZ_FNYO01000026.1"/>
</dbReference>
<dbReference type="AlphaFoldDB" id="A0A1H6UI74"/>
<sequence length="110" mass="11574">MKSPDESGSRQLALSRAQASRWRLGLAIAALFASLGILLAMAGTASLLDRAPGPGAGLDDPALSFGPAVLLLALGLLLLWGGIRAWRICRRGLHSARQPGLSILLRKNHD</sequence>
<protein>
    <submittedName>
        <fullName evidence="2">Uncharacterized protein</fullName>
    </submittedName>
</protein>
<keyword evidence="1" id="KW-0812">Transmembrane</keyword>
<accession>A0A1H6UI74</accession>
<keyword evidence="1" id="KW-0472">Membrane</keyword>
<reference evidence="2 3" key="1">
    <citation type="submission" date="2016-10" db="EMBL/GenBank/DDBJ databases">
        <authorList>
            <person name="de Groot N.N."/>
        </authorList>
    </citation>
    <scope>NUCLEOTIDE SEQUENCE [LARGE SCALE GENOMIC DNA]</scope>
    <source>
        <strain evidence="2 3">DSM 1041</strain>
    </source>
</reference>
<dbReference type="EMBL" id="FNYO01000026">
    <property type="protein sequence ID" value="SEI92023.1"/>
    <property type="molecule type" value="Genomic_DNA"/>
</dbReference>
<feature type="transmembrane region" description="Helical" evidence="1">
    <location>
        <begin position="62"/>
        <end position="83"/>
    </location>
</feature>
<organism evidence="2 3">
    <name type="scientific">Azotobacter beijerinckii</name>
    <dbReference type="NCBI Taxonomy" id="170623"/>
    <lineage>
        <taxon>Bacteria</taxon>
        <taxon>Pseudomonadati</taxon>
        <taxon>Pseudomonadota</taxon>
        <taxon>Gammaproteobacteria</taxon>
        <taxon>Pseudomonadales</taxon>
        <taxon>Pseudomonadaceae</taxon>
        <taxon>Azotobacter</taxon>
    </lineage>
</organism>
<evidence type="ECO:0000256" key="1">
    <source>
        <dbReference type="SAM" id="Phobius"/>
    </source>
</evidence>
<feature type="transmembrane region" description="Helical" evidence="1">
    <location>
        <begin position="21"/>
        <end position="42"/>
    </location>
</feature>
<evidence type="ECO:0000313" key="3">
    <source>
        <dbReference type="Proteomes" id="UP000199005"/>
    </source>
</evidence>
<dbReference type="STRING" id="170623.SAMN04244579_02465"/>
<name>A0A1H6UI74_9GAMM</name>
<evidence type="ECO:0000313" key="2">
    <source>
        <dbReference type="EMBL" id="SEI92023.1"/>
    </source>
</evidence>